<proteinExistence type="inferred from homology"/>
<dbReference type="InterPro" id="IPR000064">
    <property type="entry name" value="NLP_P60_dom"/>
</dbReference>
<dbReference type="GO" id="GO:0006508">
    <property type="term" value="P:proteolysis"/>
    <property type="evidence" value="ECO:0007669"/>
    <property type="project" value="UniProtKB-KW"/>
</dbReference>
<name>A0A841J7F7_9SPHI</name>
<dbReference type="GO" id="GO:0008234">
    <property type="term" value="F:cysteine-type peptidase activity"/>
    <property type="evidence" value="ECO:0007669"/>
    <property type="project" value="UniProtKB-KW"/>
</dbReference>
<reference evidence="6 7" key="1">
    <citation type="submission" date="2020-08" db="EMBL/GenBank/DDBJ databases">
        <title>Genomic Encyclopedia of Type Strains, Phase IV (KMG-V): Genome sequencing to study the core and pangenomes of soil and plant-associated prokaryotes.</title>
        <authorList>
            <person name="Whitman W."/>
        </authorList>
    </citation>
    <scope>NUCLEOTIDE SEQUENCE [LARGE SCALE GENOMIC DNA]</scope>
    <source>
        <strain evidence="6 7">MP601</strain>
    </source>
</reference>
<dbReference type="RefSeq" id="WP_183585827.1">
    <property type="nucleotide sequence ID" value="NZ_JACHCA010000002.1"/>
</dbReference>
<sequence length="174" mass="19816">MSKYLILLIFIGLTTSLFSKTHVRKIRLTHKIKTANTCLSTDSVSADTLLHFAQSLLGTRYRSRCSDPLVGFDCSGFVSYVFKKFNFNVPRSSCEFISVGQKVRLEDARPGDIILFTGTKKHTRRIGHVGIVYCNSSDEFKFIHSTSGKEHGVTISNMDERYKRRFVQVIRLLI</sequence>
<dbReference type="PROSITE" id="PS51935">
    <property type="entry name" value="NLPC_P60"/>
    <property type="match status" value="1"/>
</dbReference>
<evidence type="ECO:0000256" key="2">
    <source>
        <dbReference type="ARBA" id="ARBA00022670"/>
    </source>
</evidence>
<evidence type="ECO:0000256" key="4">
    <source>
        <dbReference type="ARBA" id="ARBA00022807"/>
    </source>
</evidence>
<organism evidence="6 7">
    <name type="scientific">Mucilaginibacter lappiensis</name>
    <dbReference type="NCBI Taxonomy" id="354630"/>
    <lineage>
        <taxon>Bacteria</taxon>
        <taxon>Pseudomonadati</taxon>
        <taxon>Bacteroidota</taxon>
        <taxon>Sphingobacteriia</taxon>
        <taxon>Sphingobacteriales</taxon>
        <taxon>Sphingobacteriaceae</taxon>
        <taxon>Mucilaginibacter</taxon>
    </lineage>
</organism>
<comment type="caution">
    <text evidence="6">The sequence shown here is derived from an EMBL/GenBank/DDBJ whole genome shotgun (WGS) entry which is preliminary data.</text>
</comment>
<dbReference type="Gene3D" id="3.90.1720.10">
    <property type="entry name" value="endopeptidase domain like (from Nostoc punctiforme)"/>
    <property type="match status" value="1"/>
</dbReference>
<dbReference type="Proteomes" id="UP000548326">
    <property type="component" value="Unassembled WGS sequence"/>
</dbReference>
<evidence type="ECO:0000259" key="5">
    <source>
        <dbReference type="PROSITE" id="PS51935"/>
    </source>
</evidence>
<protein>
    <submittedName>
        <fullName evidence="6">Cell wall-associated NlpC family hydrolase</fullName>
    </submittedName>
</protein>
<accession>A0A841J7F7</accession>
<keyword evidence="4" id="KW-0788">Thiol protease</keyword>
<dbReference type="SUPFAM" id="SSF54001">
    <property type="entry name" value="Cysteine proteinases"/>
    <property type="match status" value="1"/>
</dbReference>
<keyword evidence="2" id="KW-0645">Protease</keyword>
<dbReference type="EMBL" id="JACHCA010000002">
    <property type="protein sequence ID" value="MBB6126737.1"/>
    <property type="molecule type" value="Genomic_DNA"/>
</dbReference>
<dbReference type="Pfam" id="PF00877">
    <property type="entry name" value="NLPC_P60"/>
    <property type="match status" value="1"/>
</dbReference>
<evidence type="ECO:0000256" key="1">
    <source>
        <dbReference type="ARBA" id="ARBA00007074"/>
    </source>
</evidence>
<feature type="domain" description="NlpC/P60" evidence="5">
    <location>
        <begin position="43"/>
        <end position="173"/>
    </location>
</feature>
<dbReference type="InterPro" id="IPR051202">
    <property type="entry name" value="Peptidase_C40"/>
</dbReference>
<evidence type="ECO:0000256" key="3">
    <source>
        <dbReference type="ARBA" id="ARBA00022801"/>
    </source>
</evidence>
<dbReference type="PANTHER" id="PTHR47053:SF1">
    <property type="entry name" value="MUREIN DD-ENDOPEPTIDASE MEPH-RELATED"/>
    <property type="match status" value="1"/>
</dbReference>
<dbReference type="PANTHER" id="PTHR47053">
    <property type="entry name" value="MUREIN DD-ENDOPEPTIDASE MEPH-RELATED"/>
    <property type="match status" value="1"/>
</dbReference>
<comment type="similarity">
    <text evidence="1">Belongs to the peptidase C40 family.</text>
</comment>
<dbReference type="InterPro" id="IPR038765">
    <property type="entry name" value="Papain-like_cys_pep_sf"/>
</dbReference>
<keyword evidence="3 6" id="KW-0378">Hydrolase</keyword>
<evidence type="ECO:0000313" key="6">
    <source>
        <dbReference type="EMBL" id="MBB6126737.1"/>
    </source>
</evidence>
<evidence type="ECO:0000313" key="7">
    <source>
        <dbReference type="Proteomes" id="UP000548326"/>
    </source>
</evidence>
<dbReference type="AlphaFoldDB" id="A0A841J7F7"/>
<gene>
    <name evidence="6" type="ORF">HDF22_000842</name>
</gene>